<organism evidence="1 2">
    <name type="scientific">Stieleria varia</name>
    <dbReference type="NCBI Taxonomy" id="2528005"/>
    <lineage>
        <taxon>Bacteria</taxon>
        <taxon>Pseudomonadati</taxon>
        <taxon>Planctomycetota</taxon>
        <taxon>Planctomycetia</taxon>
        <taxon>Pirellulales</taxon>
        <taxon>Pirellulaceae</taxon>
        <taxon>Stieleria</taxon>
    </lineage>
</organism>
<reference evidence="1 2" key="1">
    <citation type="submission" date="2019-02" db="EMBL/GenBank/DDBJ databases">
        <title>Deep-cultivation of Planctomycetes and their phenomic and genomic characterization uncovers novel biology.</title>
        <authorList>
            <person name="Wiegand S."/>
            <person name="Jogler M."/>
            <person name="Boedeker C."/>
            <person name="Pinto D."/>
            <person name="Vollmers J."/>
            <person name="Rivas-Marin E."/>
            <person name="Kohn T."/>
            <person name="Peeters S.H."/>
            <person name="Heuer A."/>
            <person name="Rast P."/>
            <person name="Oberbeckmann S."/>
            <person name="Bunk B."/>
            <person name="Jeske O."/>
            <person name="Meyerdierks A."/>
            <person name="Storesund J.E."/>
            <person name="Kallscheuer N."/>
            <person name="Luecker S."/>
            <person name="Lage O.M."/>
            <person name="Pohl T."/>
            <person name="Merkel B.J."/>
            <person name="Hornburger P."/>
            <person name="Mueller R.-W."/>
            <person name="Bruemmer F."/>
            <person name="Labrenz M."/>
            <person name="Spormann A.M."/>
            <person name="Op Den Camp H."/>
            <person name="Overmann J."/>
            <person name="Amann R."/>
            <person name="Jetten M.S.M."/>
            <person name="Mascher T."/>
            <person name="Medema M.H."/>
            <person name="Devos D.P."/>
            <person name="Kaster A.-K."/>
            <person name="Ovreas L."/>
            <person name="Rohde M."/>
            <person name="Galperin M.Y."/>
            <person name="Jogler C."/>
        </authorList>
    </citation>
    <scope>NUCLEOTIDE SEQUENCE [LARGE SCALE GENOMIC DNA]</scope>
    <source>
        <strain evidence="1 2">Pla52n</strain>
    </source>
</reference>
<gene>
    <name evidence="1" type="ORF">Pla52n_43570</name>
</gene>
<sequence length="70" mass="8000">MAKMAMISHLLRPGNPLGVAARSLIDEHGLQLELLWCHSAAQNKRFERFGRMNSTTFADREDILFWGKKS</sequence>
<proteinExistence type="predicted"/>
<accession>A0A5C6APE9</accession>
<comment type="caution">
    <text evidence="1">The sequence shown here is derived from an EMBL/GenBank/DDBJ whole genome shotgun (WGS) entry which is preliminary data.</text>
</comment>
<keyword evidence="2" id="KW-1185">Reference proteome</keyword>
<protein>
    <submittedName>
        <fullName evidence="1">Uncharacterized protein</fullName>
    </submittedName>
</protein>
<dbReference type="EMBL" id="SJPN01000005">
    <property type="protein sequence ID" value="TWU00986.1"/>
    <property type="molecule type" value="Genomic_DNA"/>
</dbReference>
<evidence type="ECO:0000313" key="1">
    <source>
        <dbReference type="EMBL" id="TWU00986.1"/>
    </source>
</evidence>
<dbReference type="Proteomes" id="UP000320176">
    <property type="component" value="Unassembled WGS sequence"/>
</dbReference>
<name>A0A5C6APE9_9BACT</name>
<evidence type="ECO:0000313" key="2">
    <source>
        <dbReference type="Proteomes" id="UP000320176"/>
    </source>
</evidence>
<dbReference type="AlphaFoldDB" id="A0A5C6APE9"/>